<sequence>MVKPSVLRFIKDQFKNLPLVTTDLTGKTVIVTGANTGLGFEIAKHFARMKPSKLILACRNMDKAERAAAEIQKDSGIGEEMVIWHLDLSSFASVNAFAVKFEAEGGGRLDLLVANAAISTFEFKRTDDGWEQSVQINHLSTALLAILLLPAQMKTPQAGQTPRLVFVSSTAHHLAVPFKDYTADNISEKLSDPDYTKQSSPMDSRYYLSKLLNVFLVRALVAHFPSPSPVTVTSVHPGMCQSELIREIKGPIKFIANIFYAMLARTAEMGSRAVIWGALGGENDVVHGRYLDSCRVDEENDWVLGEQGQIMQDKLWKETIEVLKKRSPQVNSIISEYLTPN</sequence>
<dbReference type="GO" id="GO:0016491">
    <property type="term" value="F:oxidoreductase activity"/>
    <property type="evidence" value="ECO:0007669"/>
    <property type="project" value="UniProtKB-KW"/>
</dbReference>
<dbReference type="SUPFAM" id="SSF51735">
    <property type="entry name" value="NAD(P)-binding Rossmann-fold domains"/>
    <property type="match status" value="1"/>
</dbReference>
<name>A0A0C9TP62_SPHS4</name>
<dbReference type="OrthoDB" id="542013at2759"/>
<evidence type="ECO:0000313" key="2">
    <source>
        <dbReference type="EMBL" id="KIJ23704.1"/>
    </source>
</evidence>
<keyword evidence="1" id="KW-0560">Oxidoreductase</keyword>
<reference evidence="2 3" key="1">
    <citation type="submission" date="2014-06" db="EMBL/GenBank/DDBJ databases">
        <title>Evolutionary Origins and Diversification of the Mycorrhizal Mutualists.</title>
        <authorList>
            <consortium name="DOE Joint Genome Institute"/>
            <consortium name="Mycorrhizal Genomics Consortium"/>
            <person name="Kohler A."/>
            <person name="Kuo A."/>
            <person name="Nagy L.G."/>
            <person name="Floudas D."/>
            <person name="Copeland A."/>
            <person name="Barry K.W."/>
            <person name="Cichocki N."/>
            <person name="Veneault-Fourrey C."/>
            <person name="LaButti K."/>
            <person name="Lindquist E.A."/>
            <person name="Lipzen A."/>
            <person name="Lundell T."/>
            <person name="Morin E."/>
            <person name="Murat C."/>
            <person name="Riley R."/>
            <person name="Ohm R."/>
            <person name="Sun H."/>
            <person name="Tunlid A."/>
            <person name="Henrissat B."/>
            <person name="Grigoriev I.V."/>
            <person name="Hibbett D.S."/>
            <person name="Martin F."/>
        </authorList>
    </citation>
    <scope>NUCLEOTIDE SEQUENCE [LARGE SCALE GENOMIC DNA]</scope>
    <source>
        <strain evidence="2 3">SS14</strain>
    </source>
</reference>
<dbReference type="PANTHER" id="PTHR43157:SF31">
    <property type="entry name" value="PHOSPHATIDYLINOSITOL-GLYCAN BIOSYNTHESIS CLASS F PROTEIN"/>
    <property type="match status" value="1"/>
</dbReference>
<proteinExistence type="predicted"/>
<dbReference type="PRINTS" id="PR00081">
    <property type="entry name" value="GDHRDH"/>
</dbReference>
<dbReference type="PANTHER" id="PTHR43157">
    <property type="entry name" value="PHOSPHATIDYLINOSITOL-GLYCAN BIOSYNTHESIS CLASS F PROTEIN-RELATED"/>
    <property type="match status" value="1"/>
</dbReference>
<dbReference type="AlphaFoldDB" id="A0A0C9TP62"/>
<protein>
    <recommendedName>
        <fullName evidence="4">Protochlorophyllide reductase</fullName>
    </recommendedName>
</protein>
<organism evidence="2 3">
    <name type="scientific">Sphaerobolus stellatus (strain SS14)</name>
    <dbReference type="NCBI Taxonomy" id="990650"/>
    <lineage>
        <taxon>Eukaryota</taxon>
        <taxon>Fungi</taxon>
        <taxon>Dikarya</taxon>
        <taxon>Basidiomycota</taxon>
        <taxon>Agaricomycotina</taxon>
        <taxon>Agaricomycetes</taxon>
        <taxon>Phallomycetidae</taxon>
        <taxon>Geastrales</taxon>
        <taxon>Sphaerobolaceae</taxon>
        <taxon>Sphaerobolus</taxon>
    </lineage>
</organism>
<gene>
    <name evidence="2" type="ORF">M422DRAFT_56733</name>
</gene>
<dbReference type="Pfam" id="PF00106">
    <property type="entry name" value="adh_short"/>
    <property type="match status" value="1"/>
</dbReference>
<evidence type="ECO:0008006" key="4">
    <source>
        <dbReference type="Google" id="ProtNLM"/>
    </source>
</evidence>
<dbReference type="HOGENOM" id="CLU_010194_44_4_1"/>
<dbReference type="InterPro" id="IPR036291">
    <property type="entry name" value="NAD(P)-bd_dom_sf"/>
</dbReference>
<evidence type="ECO:0000313" key="3">
    <source>
        <dbReference type="Proteomes" id="UP000054279"/>
    </source>
</evidence>
<accession>A0A0C9TP62</accession>
<evidence type="ECO:0000256" key="1">
    <source>
        <dbReference type="ARBA" id="ARBA00023002"/>
    </source>
</evidence>
<dbReference type="InterPro" id="IPR002347">
    <property type="entry name" value="SDR_fam"/>
</dbReference>
<keyword evidence="3" id="KW-1185">Reference proteome</keyword>
<dbReference type="Proteomes" id="UP000054279">
    <property type="component" value="Unassembled WGS sequence"/>
</dbReference>
<dbReference type="Gene3D" id="3.40.50.720">
    <property type="entry name" value="NAD(P)-binding Rossmann-like Domain"/>
    <property type="match status" value="1"/>
</dbReference>
<dbReference type="EMBL" id="KN837605">
    <property type="protein sequence ID" value="KIJ23704.1"/>
    <property type="molecule type" value="Genomic_DNA"/>
</dbReference>